<reference evidence="2 3" key="1">
    <citation type="submission" date="2018-02" db="EMBL/GenBank/DDBJ databases">
        <title>Draft genome sequences of four Legionella pneumophila clinical strains isolated in Ontario.</title>
        <authorList>
            <person name="Fortuna A."/>
            <person name="Ramnarine R."/>
            <person name="Li A."/>
            <person name="Frantz C."/>
            <person name="Mallo G."/>
        </authorList>
    </citation>
    <scope>NUCLEOTIDE SEQUENCE [LARGE SCALE GENOMIC DNA]</scope>
    <source>
        <strain evidence="2 3">LG61</strain>
    </source>
</reference>
<dbReference type="Proteomes" id="UP000239239">
    <property type="component" value="Unassembled WGS sequence"/>
</dbReference>
<evidence type="ECO:0000256" key="1">
    <source>
        <dbReference type="SAM" id="MobiDB-lite"/>
    </source>
</evidence>
<proteinExistence type="predicted"/>
<feature type="region of interest" description="Disordered" evidence="1">
    <location>
        <begin position="194"/>
        <end position="213"/>
    </location>
</feature>
<name>A0A2S6F268_LEGPN</name>
<gene>
    <name evidence="2" type="ORF">C3928_05705</name>
</gene>
<dbReference type="OrthoDB" id="5652243at2"/>
<dbReference type="RefSeq" id="WP_027227694.1">
    <property type="nucleotide sequence ID" value="NZ_CP017601.1"/>
</dbReference>
<organism evidence="2 3">
    <name type="scientific">Legionella pneumophila</name>
    <dbReference type="NCBI Taxonomy" id="446"/>
    <lineage>
        <taxon>Bacteria</taxon>
        <taxon>Pseudomonadati</taxon>
        <taxon>Pseudomonadota</taxon>
        <taxon>Gammaproteobacteria</taxon>
        <taxon>Legionellales</taxon>
        <taxon>Legionellaceae</taxon>
        <taxon>Legionella</taxon>
    </lineage>
</organism>
<comment type="caution">
    <text evidence="2">The sequence shown here is derived from an EMBL/GenBank/DDBJ whole genome shotgun (WGS) entry which is preliminary data.</text>
</comment>
<accession>A0A2S6F268</accession>
<feature type="compositionally biased region" description="Basic and acidic residues" evidence="1">
    <location>
        <begin position="194"/>
        <end position="207"/>
    </location>
</feature>
<dbReference type="AlphaFoldDB" id="A0A2S6F268"/>
<protein>
    <submittedName>
        <fullName evidence="2">Uncharacterized protein</fullName>
    </submittedName>
</protein>
<evidence type="ECO:0000313" key="2">
    <source>
        <dbReference type="EMBL" id="PPK31527.1"/>
    </source>
</evidence>
<dbReference type="EMBL" id="PQWY01000010">
    <property type="protein sequence ID" value="PPK31527.1"/>
    <property type="molecule type" value="Genomic_DNA"/>
</dbReference>
<sequence>MPTYFDPIMQEDTVLDENTIVYLVRIGDNKFSVKAISSGLEHLPSDPTTHAEKYWPIPAKSLIDHSSNKSLFEEDKLTNQPITKEQVIEFFALDPDKTEPKQFSDSVKRELTENWAREVLQDEFAHAGQNPHLFFYQPLFFAQHGNNPGQQQDNAMPLPLPLLMFSLIPPMNNNNQQQMTLLFFNILLVPENQGHEPEQENTGEHAHAPGHSH</sequence>
<evidence type="ECO:0000313" key="3">
    <source>
        <dbReference type="Proteomes" id="UP000239239"/>
    </source>
</evidence>